<reference evidence="6 7" key="1">
    <citation type="submission" date="2023-02" db="EMBL/GenBank/DDBJ databases">
        <title>Genome sequence of Mucilaginibacter jinjuensis strain KACC 16571.</title>
        <authorList>
            <person name="Kim S."/>
            <person name="Heo J."/>
            <person name="Kwon S.-W."/>
        </authorList>
    </citation>
    <scope>NUCLEOTIDE SEQUENCE [LARGE SCALE GENOMIC DNA]</scope>
    <source>
        <strain evidence="6 7">KACC 16571</strain>
    </source>
</reference>
<dbReference type="RefSeq" id="WP_273631527.1">
    <property type="nucleotide sequence ID" value="NZ_CP117167.1"/>
</dbReference>
<feature type="domain" description="HTH tetR-type" evidence="5">
    <location>
        <begin position="3"/>
        <end position="63"/>
    </location>
</feature>
<evidence type="ECO:0000313" key="7">
    <source>
        <dbReference type="Proteomes" id="UP001216139"/>
    </source>
</evidence>
<evidence type="ECO:0000313" key="6">
    <source>
        <dbReference type="EMBL" id="WCT13246.1"/>
    </source>
</evidence>
<dbReference type="Proteomes" id="UP001216139">
    <property type="component" value="Chromosome"/>
</dbReference>
<proteinExistence type="predicted"/>
<evidence type="ECO:0000256" key="3">
    <source>
        <dbReference type="ARBA" id="ARBA00023163"/>
    </source>
</evidence>
<dbReference type="EMBL" id="CP117167">
    <property type="protein sequence ID" value="WCT13246.1"/>
    <property type="molecule type" value="Genomic_DNA"/>
</dbReference>
<evidence type="ECO:0000256" key="2">
    <source>
        <dbReference type="ARBA" id="ARBA00023125"/>
    </source>
</evidence>
<protein>
    <submittedName>
        <fullName evidence="6">Helix-turn-helix domain containing protein</fullName>
    </submittedName>
</protein>
<dbReference type="Gene3D" id="1.10.357.10">
    <property type="entry name" value="Tetracycline Repressor, domain 2"/>
    <property type="match status" value="1"/>
</dbReference>
<dbReference type="PANTHER" id="PTHR30055:SF234">
    <property type="entry name" value="HTH-TYPE TRANSCRIPTIONAL REGULATOR BETI"/>
    <property type="match status" value="1"/>
</dbReference>
<sequence>MGSDRKTLILSAARQLFQEKGLGMSTMEDVAKAAGMGKSSLYYYFKSQEEIFDAVLEAEVGEILQESIRQMSRKNGLSAKLSAFANVKFEMARKRKFLYRATEAGIDAETLSRYQSLKKMIHKRYLQKETILLQQLFVTACAEQEIRELSREALDNAVFVFLAALRGINREITLHWTADEAPGRLAALCEIFYKGLL</sequence>
<dbReference type="InterPro" id="IPR001647">
    <property type="entry name" value="HTH_TetR"/>
</dbReference>
<dbReference type="PANTHER" id="PTHR30055">
    <property type="entry name" value="HTH-TYPE TRANSCRIPTIONAL REGULATOR RUTR"/>
    <property type="match status" value="1"/>
</dbReference>
<feature type="DNA-binding region" description="H-T-H motif" evidence="4">
    <location>
        <begin position="26"/>
        <end position="45"/>
    </location>
</feature>
<keyword evidence="1" id="KW-0805">Transcription regulation</keyword>
<name>A0ABY7TA07_9SPHI</name>
<keyword evidence="7" id="KW-1185">Reference proteome</keyword>
<dbReference type="PROSITE" id="PS50977">
    <property type="entry name" value="HTH_TETR_2"/>
    <property type="match status" value="1"/>
</dbReference>
<dbReference type="InterPro" id="IPR009057">
    <property type="entry name" value="Homeodomain-like_sf"/>
</dbReference>
<dbReference type="SUPFAM" id="SSF46689">
    <property type="entry name" value="Homeodomain-like"/>
    <property type="match status" value="1"/>
</dbReference>
<dbReference type="PRINTS" id="PR00455">
    <property type="entry name" value="HTHTETR"/>
</dbReference>
<dbReference type="Gene3D" id="1.10.10.60">
    <property type="entry name" value="Homeodomain-like"/>
    <property type="match status" value="1"/>
</dbReference>
<keyword evidence="3" id="KW-0804">Transcription</keyword>
<organism evidence="6 7">
    <name type="scientific">Mucilaginibacter jinjuensis</name>
    <dbReference type="NCBI Taxonomy" id="1176721"/>
    <lineage>
        <taxon>Bacteria</taxon>
        <taxon>Pseudomonadati</taxon>
        <taxon>Bacteroidota</taxon>
        <taxon>Sphingobacteriia</taxon>
        <taxon>Sphingobacteriales</taxon>
        <taxon>Sphingobacteriaceae</taxon>
        <taxon>Mucilaginibacter</taxon>
    </lineage>
</organism>
<evidence type="ECO:0000256" key="1">
    <source>
        <dbReference type="ARBA" id="ARBA00023015"/>
    </source>
</evidence>
<dbReference type="Pfam" id="PF00440">
    <property type="entry name" value="TetR_N"/>
    <property type="match status" value="1"/>
</dbReference>
<accession>A0ABY7TA07</accession>
<gene>
    <name evidence="6" type="ORF">PQO05_04790</name>
</gene>
<dbReference type="InterPro" id="IPR050109">
    <property type="entry name" value="HTH-type_TetR-like_transc_reg"/>
</dbReference>
<keyword evidence="2 4" id="KW-0238">DNA-binding</keyword>
<evidence type="ECO:0000256" key="4">
    <source>
        <dbReference type="PROSITE-ProRule" id="PRU00335"/>
    </source>
</evidence>
<evidence type="ECO:0000259" key="5">
    <source>
        <dbReference type="PROSITE" id="PS50977"/>
    </source>
</evidence>